<dbReference type="SUPFAM" id="SSF52172">
    <property type="entry name" value="CheY-like"/>
    <property type="match status" value="1"/>
</dbReference>
<dbReference type="KEGG" id="aji:C0Z10_06215"/>
<proteinExistence type="predicted"/>
<keyword evidence="1" id="KW-0597">Phosphoprotein</keyword>
<dbReference type="InterPro" id="IPR039420">
    <property type="entry name" value="WalR-like"/>
</dbReference>
<keyword evidence="2" id="KW-0805">Transcription regulation</keyword>
<dbReference type="PANTHER" id="PTHR43214:SF24">
    <property type="entry name" value="TRANSCRIPTIONAL REGULATORY PROTEIN NARL-RELATED"/>
    <property type="match status" value="1"/>
</dbReference>
<dbReference type="GO" id="GO:0003677">
    <property type="term" value="F:DNA binding"/>
    <property type="evidence" value="ECO:0007669"/>
    <property type="project" value="UniProtKB-KW"/>
</dbReference>
<dbReference type="SMART" id="SM00421">
    <property type="entry name" value="HTH_LUXR"/>
    <property type="match status" value="1"/>
</dbReference>
<dbReference type="InterPro" id="IPR000792">
    <property type="entry name" value="Tscrpt_reg_LuxR_C"/>
</dbReference>
<keyword evidence="4" id="KW-0804">Transcription</keyword>
<gene>
    <name evidence="5" type="ORF">C0Z10_06215</name>
</gene>
<evidence type="ECO:0000256" key="4">
    <source>
        <dbReference type="ARBA" id="ARBA00023163"/>
    </source>
</evidence>
<organism evidence="5 6">
    <name type="scientific">Acidipropionibacterium jensenii</name>
    <dbReference type="NCBI Taxonomy" id="1749"/>
    <lineage>
        <taxon>Bacteria</taxon>
        <taxon>Bacillati</taxon>
        <taxon>Actinomycetota</taxon>
        <taxon>Actinomycetes</taxon>
        <taxon>Propionibacteriales</taxon>
        <taxon>Propionibacteriaceae</taxon>
        <taxon>Acidipropionibacterium</taxon>
    </lineage>
</organism>
<dbReference type="PROSITE" id="PS50043">
    <property type="entry name" value="HTH_LUXR_2"/>
    <property type="match status" value="1"/>
</dbReference>
<evidence type="ECO:0000256" key="1">
    <source>
        <dbReference type="ARBA" id="ARBA00022553"/>
    </source>
</evidence>
<dbReference type="PROSITE" id="PS00622">
    <property type="entry name" value="HTH_LUXR_1"/>
    <property type="match status" value="1"/>
</dbReference>
<evidence type="ECO:0000256" key="2">
    <source>
        <dbReference type="ARBA" id="ARBA00023015"/>
    </source>
</evidence>
<dbReference type="PRINTS" id="PR00038">
    <property type="entry name" value="HTHLUXR"/>
</dbReference>
<dbReference type="InterPro" id="IPR011006">
    <property type="entry name" value="CheY-like_superfamily"/>
</dbReference>
<dbReference type="EMBL" id="CP025570">
    <property type="protein sequence ID" value="AZZ40748.1"/>
    <property type="molecule type" value="Genomic_DNA"/>
</dbReference>
<dbReference type="SMART" id="SM00448">
    <property type="entry name" value="REC"/>
    <property type="match status" value="1"/>
</dbReference>
<dbReference type="InterPro" id="IPR001789">
    <property type="entry name" value="Sig_transdc_resp-reg_receiver"/>
</dbReference>
<reference evidence="6" key="1">
    <citation type="submission" date="2017-12" db="EMBL/GenBank/DDBJ databases">
        <title>Whole genome sequencing of Acidipropionibacterium jensenii strains JS279 and JS280.</title>
        <authorList>
            <person name="Deptula P."/>
            <person name="Laine P."/>
            <person name="Smolander O.-P."/>
            <person name="Paulin L."/>
            <person name="Auvinen P."/>
            <person name="Varmanen P."/>
        </authorList>
    </citation>
    <scope>NUCLEOTIDE SEQUENCE [LARGE SCALE GENOMIC DNA]</scope>
    <source>
        <strain evidence="6">JS280</strain>
    </source>
</reference>
<dbReference type="GO" id="GO:0000160">
    <property type="term" value="P:phosphorelay signal transduction system"/>
    <property type="evidence" value="ECO:0007669"/>
    <property type="project" value="InterPro"/>
</dbReference>
<protein>
    <submittedName>
        <fullName evidence="5">DNA-binding response regulator</fullName>
    </submittedName>
</protein>
<dbReference type="PANTHER" id="PTHR43214">
    <property type="entry name" value="TWO-COMPONENT RESPONSE REGULATOR"/>
    <property type="match status" value="1"/>
</dbReference>
<sequence>MRWCRAERNRWADRAGRPGRCPGRVLHGGLAVGGRHPGGGGAAVRVVIGEDSALFREGLSALLESAGHEVVGRAATAATAVSQVRALGPDVVILDIRMPHDDEGIDAALEIRAWDPPTPVMLLSQHIETRRTVELVTSGSIGYLLKDRVLDVDEFLAALQRVAAGGTALDPEVVQRLLGAARATSVLAGLTPRENEVLALMARGWSNTAVAERLYLSPRTVETHIGSIFGKLGIIDSPGENRRVRAILAYLEAQAG</sequence>
<evidence type="ECO:0000256" key="3">
    <source>
        <dbReference type="ARBA" id="ARBA00023125"/>
    </source>
</evidence>
<dbReference type="InterPro" id="IPR058245">
    <property type="entry name" value="NreC/VraR/RcsB-like_REC"/>
</dbReference>
<dbReference type="AlphaFoldDB" id="A0A3Q9UPL1"/>
<name>A0A3Q9UPL1_9ACTN</name>
<dbReference type="Pfam" id="PF00072">
    <property type="entry name" value="Response_reg"/>
    <property type="match status" value="1"/>
</dbReference>
<dbReference type="Pfam" id="PF00196">
    <property type="entry name" value="GerE"/>
    <property type="match status" value="1"/>
</dbReference>
<dbReference type="PROSITE" id="PS50110">
    <property type="entry name" value="RESPONSE_REGULATORY"/>
    <property type="match status" value="1"/>
</dbReference>
<dbReference type="Gene3D" id="3.40.50.2300">
    <property type="match status" value="1"/>
</dbReference>
<evidence type="ECO:0000313" key="6">
    <source>
        <dbReference type="Proteomes" id="UP000285875"/>
    </source>
</evidence>
<dbReference type="Proteomes" id="UP000285875">
    <property type="component" value="Chromosome"/>
</dbReference>
<evidence type="ECO:0000313" key="5">
    <source>
        <dbReference type="EMBL" id="AZZ40748.1"/>
    </source>
</evidence>
<dbReference type="CDD" id="cd06170">
    <property type="entry name" value="LuxR_C_like"/>
    <property type="match status" value="1"/>
</dbReference>
<keyword evidence="3 5" id="KW-0238">DNA-binding</keyword>
<accession>A0A3Q9UPL1</accession>
<dbReference type="CDD" id="cd17535">
    <property type="entry name" value="REC_NarL-like"/>
    <property type="match status" value="1"/>
</dbReference>
<dbReference type="GO" id="GO:0006355">
    <property type="term" value="P:regulation of DNA-templated transcription"/>
    <property type="evidence" value="ECO:0007669"/>
    <property type="project" value="InterPro"/>
</dbReference>